<evidence type="ECO:0000256" key="3">
    <source>
        <dbReference type="PROSITE-ProRule" id="PRU10055"/>
    </source>
</evidence>
<dbReference type="InterPro" id="IPR001360">
    <property type="entry name" value="Glyco_hydro_1"/>
</dbReference>
<keyword evidence="5" id="KW-0378">Hydrolase</keyword>
<evidence type="ECO:0000256" key="4">
    <source>
        <dbReference type="RuleBase" id="RU003690"/>
    </source>
</evidence>
<accession>A0ABQ6YX16</accession>
<evidence type="ECO:0000313" key="7">
    <source>
        <dbReference type="Proteomes" id="UP000782705"/>
    </source>
</evidence>
<feature type="active site" description="Nucleophile" evidence="3">
    <location>
        <position position="363"/>
    </location>
</feature>
<keyword evidence="2 5" id="KW-0326">Glycosidase</keyword>
<dbReference type="SUPFAM" id="SSF51445">
    <property type="entry name" value="(Trans)glycosidases"/>
    <property type="match status" value="1"/>
</dbReference>
<dbReference type="InterPro" id="IPR017853">
    <property type="entry name" value="GH"/>
</dbReference>
<dbReference type="PRINTS" id="PR00131">
    <property type="entry name" value="GLHYDRLASE1"/>
</dbReference>
<dbReference type="Proteomes" id="UP000782705">
    <property type="component" value="Unassembled WGS sequence"/>
</dbReference>
<dbReference type="Gene3D" id="3.20.20.80">
    <property type="entry name" value="Glycosidases"/>
    <property type="match status" value="1"/>
</dbReference>
<comment type="similarity">
    <text evidence="1 4">Belongs to the glycosyl hydrolase 1 family.</text>
</comment>
<evidence type="ECO:0000313" key="6">
    <source>
        <dbReference type="EMBL" id="KAF1302160.1"/>
    </source>
</evidence>
<sequence>MTHTFPKNFLWGASISAHQTEGAYQADGKGLSVQDTRPRDNHDITDFTVAVDHYHRYKEDIRLLSELGLNIFRFSIAWTRIFPNGRGEINQAGIDHYNDIINECLKYNIQPYITLNHFDLPQALEDEGGWSVRSTVDAFKEYAQLLFETYGDRVKNWLTINEPNIMLLVDQKILGKSIPVQEKYQQFHHLMMAEKYAFKLCHELVSEGKIGPVPNISLVYPASSKPLDNQAALYFNSVRNWAYLDFSCFGRYNAVFKDYLNQKNVTIEFAEDDEKMMKSHFPDFVAMNFYTTVTVEKPTKKDGMSDGISDQQSEDIMEWGFYKGYTNPNLQKNEFNWTIDPDGLKTTLQTLYDRYHLPIIITENGLGARDELTADGKIHDAYRINYLEQHLTKCAEAIEAGVELIGYSPWSAIDLVSVHEGISKRYGFIYVDRDEQNEKELARYKKDSFYWYQQLIETNEMPS</sequence>
<dbReference type="RefSeq" id="WP_161903138.1">
    <property type="nucleotide sequence ID" value="NZ_MAEL01000054.1"/>
</dbReference>
<dbReference type="InterPro" id="IPR018120">
    <property type="entry name" value="Glyco_hydro_1_AS"/>
</dbReference>
<dbReference type="PROSITE" id="PS00653">
    <property type="entry name" value="GLYCOSYL_HYDROL_F1_2"/>
    <property type="match status" value="1"/>
</dbReference>
<dbReference type="PROSITE" id="PS00572">
    <property type="entry name" value="GLYCOSYL_HYDROL_F1_1"/>
    <property type="match status" value="1"/>
</dbReference>
<dbReference type="PANTHER" id="PTHR10353">
    <property type="entry name" value="GLYCOSYL HYDROLASE"/>
    <property type="match status" value="1"/>
</dbReference>
<comment type="caution">
    <text evidence="6">The sequence shown here is derived from an EMBL/GenBank/DDBJ whole genome shotgun (WGS) entry which is preliminary data.</text>
</comment>
<name>A0ABQ6YX16_9ENTE</name>
<proteinExistence type="inferred from homology"/>
<evidence type="ECO:0000256" key="1">
    <source>
        <dbReference type="ARBA" id="ARBA00010838"/>
    </source>
</evidence>
<reference evidence="6 7" key="1">
    <citation type="submission" date="2016-06" db="EMBL/GenBank/DDBJ databases">
        <title>Four novel species of enterococci isolated from chicken manure.</title>
        <authorList>
            <person name="Van Tyne D."/>
        </authorList>
    </citation>
    <scope>NUCLEOTIDE SEQUENCE [LARGE SCALE GENOMIC DNA]</scope>
    <source>
        <strain evidence="6 7">CU12B</strain>
    </source>
</reference>
<dbReference type="EMBL" id="MAEL01000054">
    <property type="protein sequence ID" value="KAF1302160.1"/>
    <property type="molecule type" value="Genomic_DNA"/>
</dbReference>
<evidence type="ECO:0000256" key="5">
    <source>
        <dbReference type="RuleBase" id="RU004468"/>
    </source>
</evidence>
<protein>
    <submittedName>
        <fullName evidence="6">6-phospho-beta-glucosidase</fullName>
    </submittedName>
</protein>
<dbReference type="InterPro" id="IPR033132">
    <property type="entry name" value="GH_1_N_CS"/>
</dbReference>
<dbReference type="PANTHER" id="PTHR10353:SF136">
    <property type="entry name" value="ARYL-PHOSPHO-BETA-D-GLUCOSIDASE BGLC"/>
    <property type="match status" value="1"/>
</dbReference>
<keyword evidence="7" id="KW-1185">Reference proteome</keyword>
<organism evidence="6 7">
    <name type="scientific">Candidatus Enterococcus willemsii</name>
    <dbReference type="NCBI Taxonomy" id="1857215"/>
    <lineage>
        <taxon>Bacteria</taxon>
        <taxon>Bacillati</taxon>
        <taxon>Bacillota</taxon>
        <taxon>Bacilli</taxon>
        <taxon>Lactobacillales</taxon>
        <taxon>Enterococcaceae</taxon>
        <taxon>Enterococcus</taxon>
    </lineage>
</organism>
<evidence type="ECO:0000256" key="2">
    <source>
        <dbReference type="ARBA" id="ARBA00023295"/>
    </source>
</evidence>
<gene>
    <name evidence="6" type="ORF">BAU17_01950</name>
</gene>
<dbReference type="Pfam" id="PF00232">
    <property type="entry name" value="Glyco_hydro_1"/>
    <property type="match status" value="1"/>
</dbReference>